<dbReference type="RefSeq" id="WP_204657442.1">
    <property type="nucleotide sequence ID" value="NZ_CP056775.1"/>
</dbReference>
<organism evidence="1 2">
    <name type="scientific">Dyadobacter sandarakinus</name>
    <dbReference type="NCBI Taxonomy" id="2747268"/>
    <lineage>
        <taxon>Bacteria</taxon>
        <taxon>Pseudomonadati</taxon>
        <taxon>Bacteroidota</taxon>
        <taxon>Cytophagia</taxon>
        <taxon>Cytophagales</taxon>
        <taxon>Spirosomataceae</taxon>
        <taxon>Dyadobacter</taxon>
    </lineage>
</organism>
<reference evidence="1 2" key="1">
    <citation type="submission" date="2020-06" db="EMBL/GenBank/DDBJ databases">
        <title>Dyadobacter sandarakinus sp. nov., isolated from the soil of the Arctic Yellow River Station.</title>
        <authorList>
            <person name="Zhang Y."/>
            <person name="Peng F."/>
        </authorList>
    </citation>
    <scope>NUCLEOTIDE SEQUENCE [LARGE SCALE GENOMIC DNA]</scope>
    <source>
        <strain evidence="1 2">Q3-56</strain>
    </source>
</reference>
<dbReference type="Proteomes" id="UP000612680">
    <property type="component" value="Chromosome"/>
</dbReference>
<evidence type="ECO:0000313" key="2">
    <source>
        <dbReference type="Proteomes" id="UP000612680"/>
    </source>
</evidence>
<keyword evidence="2" id="KW-1185">Reference proteome</keyword>
<sequence>MTNNVLNFKSGELDRPIYRVITEDRLFELFNDKINVLVRPQKWDDPFENFIMNSTGLLPDGQKFSVKFRDHFYGQCWTRTRESDAIWRIYSPNKCGARITTTPRKLLTALYRSLGDYASISCFIGKVNYYNTKDLKTFLLDNASNLILDSTGVGQAQSLLFKRTPFKHENEVRIIYNSQGTHNDDIFSFSIDPFDLISDIVFDPRMDYNHFSKSKDALRNLGFKKRVVKSLLYDIPELYFNLDR</sequence>
<gene>
    <name evidence="1" type="ORF">HWI92_16885</name>
</gene>
<protein>
    <submittedName>
        <fullName evidence="1">DUF2971 domain-containing protein</fullName>
    </submittedName>
</protein>
<evidence type="ECO:0000313" key="1">
    <source>
        <dbReference type="EMBL" id="QRR02465.1"/>
    </source>
</evidence>
<accession>A0ABX7I909</accession>
<dbReference type="EMBL" id="CP056775">
    <property type="protein sequence ID" value="QRR02465.1"/>
    <property type="molecule type" value="Genomic_DNA"/>
</dbReference>
<proteinExistence type="predicted"/>
<name>A0ABX7I909_9BACT</name>